<sequence length="252" mass="28442">MGNASPCPTPMTASKSISAYSGDLLANLMEYRNAVGALQYLCNIRLDINFSIGKLSQFLSQPTTEHWKAMQRVLRYLRGTIHYGIHIKPAYTLDLAAFSNANWASCPDDRRFVGGYYVFLGNSLVTWSSKKQAVVSRSSCELKYRSLANTASELNWIKSLLTELSLRLKNIPTIWCDNTNAAALAANPVHHARTKHIEIDVHFVRDQVLSKLLKVQYVPTEFQLVDCLTKPLHHSRFWFLRDKLGVTVAPVK</sequence>
<dbReference type="SUPFAM" id="SSF56672">
    <property type="entry name" value="DNA/RNA polymerases"/>
    <property type="match status" value="1"/>
</dbReference>
<dbReference type="Proteomes" id="UP001293593">
    <property type="component" value="Unassembled WGS sequence"/>
</dbReference>
<dbReference type="AlphaFoldDB" id="A0AAE1MJJ8"/>
<organism evidence="1 2">
    <name type="scientific">Acacia crassicarpa</name>
    <name type="common">northern wattle</name>
    <dbReference type="NCBI Taxonomy" id="499986"/>
    <lineage>
        <taxon>Eukaryota</taxon>
        <taxon>Viridiplantae</taxon>
        <taxon>Streptophyta</taxon>
        <taxon>Embryophyta</taxon>
        <taxon>Tracheophyta</taxon>
        <taxon>Spermatophyta</taxon>
        <taxon>Magnoliopsida</taxon>
        <taxon>eudicotyledons</taxon>
        <taxon>Gunneridae</taxon>
        <taxon>Pentapetalae</taxon>
        <taxon>rosids</taxon>
        <taxon>fabids</taxon>
        <taxon>Fabales</taxon>
        <taxon>Fabaceae</taxon>
        <taxon>Caesalpinioideae</taxon>
        <taxon>mimosoid clade</taxon>
        <taxon>Acacieae</taxon>
        <taxon>Acacia</taxon>
    </lineage>
</organism>
<evidence type="ECO:0000313" key="1">
    <source>
        <dbReference type="EMBL" id="KAK4264188.1"/>
    </source>
</evidence>
<dbReference type="PANTHER" id="PTHR11439:SF455">
    <property type="entry name" value="RLK (RECEPTOR-LIKE PROTEIN KINASE) 8, PUTATIVE-RELATED"/>
    <property type="match status" value="1"/>
</dbReference>
<protein>
    <submittedName>
        <fullName evidence="1">Uncharacterized protein</fullName>
    </submittedName>
</protein>
<gene>
    <name evidence="1" type="ORF">QN277_025397</name>
</gene>
<dbReference type="PANTHER" id="PTHR11439">
    <property type="entry name" value="GAG-POL-RELATED RETROTRANSPOSON"/>
    <property type="match status" value="1"/>
</dbReference>
<reference evidence="1" key="1">
    <citation type="submission" date="2023-10" db="EMBL/GenBank/DDBJ databases">
        <title>Chromosome-level genome of the transformable northern wattle, Acacia crassicarpa.</title>
        <authorList>
            <person name="Massaro I."/>
            <person name="Sinha N.R."/>
            <person name="Poethig S."/>
            <person name="Leichty A.R."/>
        </authorList>
    </citation>
    <scope>NUCLEOTIDE SEQUENCE</scope>
    <source>
        <strain evidence="1">Acra3RX</strain>
        <tissue evidence="1">Leaf</tissue>
    </source>
</reference>
<name>A0AAE1MJJ8_9FABA</name>
<dbReference type="InterPro" id="IPR043502">
    <property type="entry name" value="DNA/RNA_pol_sf"/>
</dbReference>
<dbReference type="EMBL" id="JAWXYG010000008">
    <property type="protein sequence ID" value="KAK4264188.1"/>
    <property type="molecule type" value="Genomic_DNA"/>
</dbReference>
<accession>A0AAE1MJJ8</accession>
<proteinExistence type="predicted"/>
<keyword evidence="2" id="KW-1185">Reference proteome</keyword>
<comment type="caution">
    <text evidence="1">The sequence shown here is derived from an EMBL/GenBank/DDBJ whole genome shotgun (WGS) entry which is preliminary data.</text>
</comment>
<dbReference type="CDD" id="cd09272">
    <property type="entry name" value="RNase_HI_RT_Ty1"/>
    <property type="match status" value="1"/>
</dbReference>
<evidence type="ECO:0000313" key="2">
    <source>
        <dbReference type="Proteomes" id="UP001293593"/>
    </source>
</evidence>